<protein>
    <submittedName>
        <fullName evidence="17">Myosin 1b heavy chain, putative</fullName>
    </submittedName>
</protein>
<evidence type="ECO:0000259" key="15">
    <source>
        <dbReference type="PROSITE" id="PS51456"/>
    </source>
</evidence>
<feature type="domain" description="WW" evidence="13">
    <location>
        <begin position="770"/>
        <end position="803"/>
    </location>
</feature>
<keyword evidence="5" id="KW-0862">Zinc</keyword>
<dbReference type="PANTHER" id="PTHR13140">
    <property type="entry name" value="MYOSIN"/>
    <property type="match status" value="1"/>
</dbReference>
<dbReference type="PROSITE" id="PS51757">
    <property type="entry name" value="TH1"/>
    <property type="match status" value="1"/>
</dbReference>
<dbReference type="GO" id="GO:0007015">
    <property type="term" value="P:actin filament organization"/>
    <property type="evidence" value="ECO:0007669"/>
    <property type="project" value="TreeGrafter"/>
</dbReference>
<dbReference type="Gene3D" id="3.40.850.10">
    <property type="entry name" value="Kinesin motor domain"/>
    <property type="match status" value="1"/>
</dbReference>
<dbReference type="Pfam" id="PF00397">
    <property type="entry name" value="WW"/>
    <property type="match status" value="1"/>
</dbReference>
<sequence>MSHIDFKRAATVGVEDLVLLPTLNEKAIMDNLKTRHAKDLIYTSIGNVLISVNPFKRLPIYTEEQISYYRTHGKSSTTPHVFALAEDTYRTMILEEENQCVIISGESGAGKTEASKQIMQYVAAVSGNSDEMQRVKQIILESNPLLESFGNAKTVRNDNSSRFGKFFEIYFDRVGGPVGGKMSNFLLEKSRIVRQQEGERNFHVFYQICCGAEDDLRARLRLKSAGEFFYLNQGKTLERAGVDDAEEWRETVHAMGCMGIAKTDQQSIFDVLAAILHIGEIGFQAATGSDGTEKCTVKDKNHLAFVAGLIAVNVDELERALTWKKLEMSNETIDVPLDLQQCTNARDAVAKSLYDKLFNFVVESVNRAFGTKPYALMLGVLDIYGFEIFNKNGFEQFCINYVNEKLQQIFIELTLKVEQEEYVRENIKWEEIKFFNNKVVCDLIEGKNPPGLFSVIDDVCATMSKEKESVADVKMLDKLGAAHGGHPHFRQNERGFMVKHYAGDVHYDSAGFTARNKDTINIDIVLVLASTKSMFLQELLADIIDSAASPTSSSSGQAKKKSTTAGFKIRTQAEDLVRTLKSCTPHYVRTIKSNDEKRANYIDDARVTHQIKYLGLLENIRVRRAGYSYRNYFDKFLKRFKFICPATFPRPFRGSDKDACAAILDCAGGVLQRESWQLGTTKVFIRQPQHLFALEDLREEAFGKIVLKIQRAWTRYRNNKEYIILKTNMDKIYRKGGKERRADSVFAPYQGDYLNYRSNMTQLHPMVDYDVIAGAWKEYWSDGGKRYYYNYITQQSSWTKPSEMMPQKVVFSDKVERIVDHDRVVKIQEFMIVSDRAIYFIEESFETIVTPPTKPTKQVPKPPPPPAPYNITKYILKKRLDMRLLSGVSVTAQADTVAVLHFYQAPTPYRTIEQVPAKGTPNCQCCGVKLTPAAKKQNCPGCGTLVCLKTCLVHARALPTLGYPKPVKICPHCVNGEPHEAQEDVIISAKGKSEIVAMIRKVYRQVMGSKIPINVNNQISYQLAFENGKQRTLTSQLNPSTKDTMFYVGGAGQIAVHAPVGIPQAKIQQIEASREERRKIAQERYKKEQEESRVKDAAKEKEREEARRKMVEERKQAKLQAEERAEQDRIERERQVREKREQSARAVAERTTR</sequence>
<keyword evidence="9 11" id="KW-0009">Actin-binding</keyword>
<evidence type="ECO:0000256" key="7">
    <source>
        <dbReference type="ARBA" id="ARBA00023123"/>
    </source>
</evidence>
<dbReference type="GO" id="GO:0005737">
    <property type="term" value="C:cytoplasm"/>
    <property type="evidence" value="ECO:0007669"/>
    <property type="project" value="TreeGrafter"/>
</dbReference>
<evidence type="ECO:0000256" key="12">
    <source>
        <dbReference type="SAM" id="MobiDB-lite"/>
    </source>
</evidence>
<feature type="region of interest" description="Disordered" evidence="12">
    <location>
        <begin position="1083"/>
        <end position="1153"/>
    </location>
</feature>
<dbReference type="InterPro" id="IPR036020">
    <property type="entry name" value="WW_dom_sf"/>
</dbReference>
<feature type="domain" description="TH1" evidence="16">
    <location>
        <begin position="738"/>
        <end position="1060"/>
    </location>
</feature>
<feature type="region of interest" description="Actin-binding" evidence="11">
    <location>
        <begin position="573"/>
        <end position="595"/>
    </location>
</feature>
<dbReference type="Gene3D" id="1.20.5.4820">
    <property type="match status" value="1"/>
</dbReference>
<dbReference type="GO" id="GO:0016459">
    <property type="term" value="C:myosin complex"/>
    <property type="evidence" value="ECO:0007669"/>
    <property type="project" value="UniProtKB-KW"/>
</dbReference>
<dbReference type="SUPFAM" id="SSF51045">
    <property type="entry name" value="WW domain"/>
    <property type="match status" value="1"/>
</dbReference>
<dbReference type="VEuPathDB" id="TriTrypDB:BSAL_22830"/>
<name>A0A0S4KL03_BODSA</name>
<dbReference type="InterPro" id="IPR010926">
    <property type="entry name" value="Myosin_TH1"/>
</dbReference>
<feature type="domain" description="FYVE-type" evidence="14">
    <location>
        <begin position="917"/>
        <end position="978"/>
    </location>
</feature>
<dbReference type="Proteomes" id="UP000051952">
    <property type="component" value="Unassembled WGS sequence"/>
</dbReference>
<gene>
    <name evidence="17" type="ORF">BSAL_22830</name>
</gene>
<dbReference type="InterPro" id="IPR000306">
    <property type="entry name" value="Znf_FYVE"/>
</dbReference>
<evidence type="ECO:0000256" key="9">
    <source>
        <dbReference type="ARBA" id="ARBA00023203"/>
    </source>
</evidence>
<accession>A0A0S4KL03</accession>
<evidence type="ECO:0000256" key="10">
    <source>
        <dbReference type="PROSITE-ProRule" id="PRU00091"/>
    </source>
</evidence>
<keyword evidence="3 11" id="KW-0547">Nucleotide-binding</keyword>
<reference evidence="18" key="1">
    <citation type="submission" date="2015-09" db="EMBL/GenBank/DDBJ databases">
        <authorList>
            <consortium name="Pathogen Informatics"/>
        </authorList>
    </citation>
    <scope>NUCLEOTIDE SEQUENCE [LARGE SCALE GENOMIC DNA]</scope>
    <source>
        <strain evidence="18">Lake Konstanz</strain>
    </source>
</reference>
<feature type="binding site" evidence="11">
    <location>
        <begin position="105"/>
        <end position="112"/>
    </location>
    <ligand>
        <name>ATP</name>
        <dbReference type="ChEBI" id="CHEBI:30616"/>
    </ligand>
</feature>
<dbReference type="GO" id="GO:0005524">
    <property type="term" value="F:ATP binding"/>
    <property type="evidence" value="ECO:0007669"/>
    <property type="project" value="UniProtKB-UniRule"/>
</dbReference>
<dbReference type="GO" id="GO:0000146">
    <property type="term" value="F:microfilament motor activity"/>
    <property type="evidence" value="ECO:0007669"/>
    <property type="project" value="TreeGrafter"/>
</dbReference>
<dbReference type="Gene3D" id="3.30.40.10">
    <property type="entry name" value="Zinc/RING finger domain, C3HC4 (zinc finger)"/>
    <property type="match status" value="1"/>
</dbReference>
<dbReference type="OrthoDB" id="6108017at2759"/>
<dbReference type="CDD" id="cd00065">
    <property type="entry name" value="FYVE_like_SF"/>
    <property type="match status" value="1"/>
</dbReference>
<dbReference type="Gene3D" id="1.20.120.720">
    <property type="entry name" value="Myosin VI head, motor domain, U50 subdomain"/>
    <property type="match status" value="1"/>
</dbReference>
<dbReference type="GO" id="GO:0005886">
    <property type="term" value="C:plasma membrane"/>
    <property type="evidence" value="ECO:0007669"/>
    <property type="project" value="TreeGrafter"/>
</dbReference>
<dbReference type="OMA" id="AHMQFYR"/>
<dbReference type="SUPFAM" id="SSF57903">
    <property type="entry name" value="FYVE/PHD zinc finger"/>
    <property type="match status" value="1"/>
</dbReference>
<dbReference type="SUPFAM" id="SSF52540">
    <property type="entry name" value="P-loop containing nucleoside triphosphate hydrolases"/>
    <property type="match status" value="1"/>
</dbReference>
<dbReference type="InterPro" id="IPR011011">
    <property type="entry name" value="Znf_FYVE_PHD"/>
</dbReference>
<dbReference type="InterPro" id="IPR001202">
    <property type="entry name" value="WW_dom"/>
</dbReference>
<dbReference type="SMART" id="SM00242">
    <property type="entry name" value="MYSc"/>
    <property type="match status" value="1"/>
</dbReference>
<evidence type="ECO:0000313" key="18">
    <source>
        <dbReference type="Proteomes" id="UP000051952"/>
    </source>
</evidence>
<dbReference type="Gene3D" id="2.20.70.10">
    <property type="match status" value="1"/>
</dbReference>
<dbReference type="InterPro" id="IPR001609">
    <property type="entry name" value="Myosin_head_motor_dom-like"/>
</dbReference>
<evidence type="ECO:0000256" key="6">
    <source>
        <dbReference type="ARBA" id="ARBA00022840"/>
    </source>
</evidence>
<dbReference type="PROSITE" id="PS50178">
    <property type="entry name" value="ZF_FYVE"/>
    <property type="match status" value="1"/>
</dbReference>
<dbReference type="FunFam" id="1.20.58.530:FF:000007">
    <property type="entry name" value="Myosin IE"/>
    <property type="match status" value="1"/>
</dbReference>
<keyword evidence="4 10" id="KW-0863">Zinc-finger</keyword>
<dbReference type="InterPro" id="IPR027417">
    <property type="entry name" value="P-loop_NTPase"/>
</dbReference>
<dbReference type="InterPro" id="IPR013083">
    <property type="entry name" value="Znf_RING/FYVE/PHD"/>
</dbReference>
<dbReference type="EMBL" id="CYKH01001760">
    <property type="protein sequence ID" value="CUI15073.1"/>
    <property type="molecule type" value="Genomic_DNA"/>
</dbReference>
<feature type="domain" description="Myosin motor" evidence="15">
    <location>
        <begin position="12"/>
        <end position="699"/>
    </location>
</feature>
<dbReference type="GO" id="GO:0006897">
    <property type="term" value="P:endocytosis"/>
    <property type="evidence" value="ECO:0007669"/>
    <property type="project" value="TreeGrafter"/>
</dbReference>
<dbReference type="Pfam" id="PF00063">
    <property type="entry name" value="Myosin_head"/>
    <property type="match status" value="1"/>
</dbReference>
<evidence type="ECO:0000259" key="14">
    <source>
        <dbReference type="PROSITE" id="PS50178"/>
    </source>
</evidence>
<dbReference type="Gene3D" id="1.20.58.530">
    <property type="match status" value="1"/>
</dbReference>
<evidence type="ECO:0000256" key="11">
    <source>
        <dbReference type="PROSITE-ProRule" id="PRU00782"/>
    </source>
</evidence>
<comment type="similarity">
    <text evidence="1 11">Belongs to the TRAFAC class myosin-kinesin ATPase superfamily. Myosin family.</text>
</comment>
<organism evidence="17 18">
    <name type="scientific">Bodo saltans</name>
    <name type="common">Flagellated protozoan</name>
    <dbReference type="NCBI Taxonomy" id="75058"/>
    <lineage>
        <taxon>Eukaryota</taxon>
        <taxon>Discoba</taxon>
        <taxon>Euglenozoa</taxon>
        <taxon>Kinetoplastea</taxon>
        <taxon>Metakinetoplastina</taxon>
        <taxon>Eubodonida</taxon>
        <taxon>Bodonidae</taxon>
        <taxon>Bodo</taxon>
    </lineage>
</organism>
<keyword evidence="2" id="KW-0479">Metal-binding</keyword>
<evidence type="ECO:0000256" key="2">
    <source>
        <dbReference type="ARBA" id="ARBA00022723"/>
    </source>
</evidence>
<dbReference type="PRINTS" id="PR00193">
    <property type="entry name" value="MYOSINHEAVY"/>
</dbReference>
<dbReference type="SMART" id="SM00456">
    <property type="entry name" value="WW"/>
    <property type="match status" value="1"/>
</dbReference>
<evidence type="ECO:0000256" key="8">
    <source>
        <dbReference type="ARBA" id="ARBA00023175"/>
    </source>
</evidence>
<dbReference type="InterPro" id="IPR017455">
    <property type="entry name" value="Znf_FYVE-rel"/>
</dbReference>
<evidence type="ECO:0000259" key="13">
    <source>
        <dbReference type="PROSITE" id="PS50020"/>
    </source>
</evidence>
<evidence type="ECO:0000259" key="16">
    <source>
        <dbReference type="PROSITE" id="PS51757"/>
    </source>
</evidence>
<dbReference type="Pfam" id="PF01363">
    <property type="entry name" value="FYVE"/>
    <property type="match status" value="1"/>
</dbReference>
<evidence type="ECO:0000313" key="17">
    <source>
        <dbReference type="EMBL" id="CUI15073.1"/>
    </source>
</evidence>
<keyword evidence="8 11" id="KW-0505">Motor protein</keyword>
<evidence type="ECO:0000256" key="1">
    <source>
        <dbReference type="ARBA" id="ARBA00008314"/>
    </source>
</evidence>
<evidence type="ECO:0000256" key="5">
    <source>
        <dbReference type="ARBA" id="ARBA00022833"/>
    </source>
</evidence>
<dbReference type="CDD" id="cd00201">
    <property type="entry name" value="WW"/>
    <property type="match status" value="1"/>
</dbReference>
<dbReference type="FunFam" id="1.10.10.820:FF:000001">
    <property type="entry name" value="Myosin heavy chain"/>
    <property type="match status" value="1"/>
</dbReference>
<dbReference type="PROSITE" id="PS01159">
    <property type="entry name" value="WW_DOMAIN_1"/>
    <property type="match status" value="1"/>
</dbReference>
<dbReference type="PROSITE" id="PS50020">
    <property type="entry name" value="WW_DOMAIN_2"/>
    <property type="match status" value="1"/>
</dbReference>
<dbReference type="GO" id="GO:0051015">
    <property type="term" value="F:actin filament binding"/>
    <property type="evidence" value="ECO:0007669"/>
    <property type="project" value="TreeGrafter"/>
</dbReference>
<evidence type="ECO:0000256" key="3">
    <source>
        <dbReference type="ARBA" id="ARBA00022741"/>
    </source>
</evidence>
<dbReference type="AlphaFoldDB" id="A0A0S4KL03"/>
<dbReference type="GO" id="GO:0008270">
    <property type="term" value="F:zinc ion binding"/>
    <property type="evidence" value="ECO:0007669"/>
    <property type="project" value="UniProtKB-KW"/>
</dbReference>
<keyword evidence="7 11" id="KW-0518">Myosin</keyword>
<keyword evidence="6 11" id="KW-0067">ATP-binding</keyword>
<dbReference type="PANTHER" id="PTHR13140:SF729">
    <property type="entry name" value="UNCONVENTIONAL MYOSIN-IE"/>
    <property type="match status" value="1"/>
</dbReference>
<keyword evidence="18" id="KW-1185">Reference proteome</keyword>
<dbReference type="InterPro" id="IPR036961">
    <property type="entry name" value="Kinesin_motor_dom_sf"/>
</dbReference>
<dbReference type="Gene3D" id="1.10.10.820">
    <property type="match status" value="1"/>
</dbReference>
<evidence type="ECO:0000256" key="4">
    <source>
        <dbReference type="ARBA" id="ARBA00022771"/>
    </source>
</evidence>
<dbReference type="PROSITE" id="PS51456">
    <property type="entry name" value="MYOSIN_MOTOR"/>
    <property type="match status" value="1"/>
</dbReference>
<proteinExistence type="inferred from homology"/>